<dbReference type="AlphaFoldDB" id="A0A8B0SK40"/>
<name>A0A8B0SK40_9GAMM</name>
<proteinExistence type="predicted"/>
<sequence length="258" mass="30045">MKRGIPIPIYKDAYMTILDNNIAVFPSRKKLETVRQTINCETYHLSDGELLYLVAKGDKLAFEHFYDRHEKRIYNKALSKCQNIQLAAQLVQEVFVKLYLRVIDSEDPSKYQVGYLYTILETSYIDYLRSCPDKTNIALDHEENNDKDSIIGSDHACPDKIAEQDDVIRMIMKPLAKAKELVHKSTGIAEKKLALHRKKKVEEDTNLAIETFNQLYCYGYSMQEMATNLGLTLEQVKYRNKKLIDLVKCRLDETERHR</sequence>
<dbReference type="EMBL" id="JAFMPM010000008">
    <property type="protein sequence ID" value="MBO0614494.1"/>
    <property type="molecule type" value="Genomic_DNA"/>
</dbReference>
<dbReference type="PANTHER" id="PTHR43133:SF62">
    <property type="entry name" value="RNA POLYMERASE SIGMA FACTOR SIGZ"/>
    <property type="match status" value="1"/>
</dbReference>
<dbReference type="GO" id="GO:0006352">
    <property type="term" value="P:DNA-templated transcription initiation"/>
    <property type="evidence" value="ECO:0007669"/>
    <property type="project" value="InterPro"/>
</dbReference>
<evidence type="ECO:0000259" key="4">
    <source>
        <dbReference type="Pfam" id="PF04542"/>
    </source>
</evidence>
<evidence type="ECO:0000256" key="1">
    <source>
        <dbReference type="ARBA" id="ARBA00023015"/>
    </source>
</evidence>
<feature type="domain" description="RNA polymerase sigma-70 region 2" evidence="4">
    <location>
        <begin position="65"/>
        <end position="130"/>
    </location>
</feature>
<reference evidence="6" key="2">
    <citation type="submission" date="2021-04" db="EMBL/GenBank/DDBJ databases">
        <title>Complete Genome and methylome analysis of Thiothrix fructosivorans ATCC 49748.</title>
        <authorList>
            <person name="Fomenkov A."/>
            <person name="Sun L."/>
            <person name="Vincze T."/>
            <person name="Grabovich M.Y."/>
            <person name="Roberts R.J."/>
        </authorList>
    </citation>
    <scope>NUCLEOTIDE SEQUENCE</scope>
    <source>
        <strain evidence="6">ATCC 49748</strain>
    </source>
</reference>
<evidence type="ECO:0000256" key="3">
    <source>
        <dbReference type="ARBA" id="ARBA00023163"/>
    </source>
</evidence>
<dbReference type="InterPro" id="IPR013325">
    <property type="entry name" value="RNA_pol_sigma_r2"/>
</dbReference>
<evidence type="ECO:0000256" key="2">
    <source>
        <dbReference type="ARBA" id="ARBA00023082"/>
    </source>
</evidence>
<keyword evidence="3" id="KW-0804">Transcription</keyword>
<dbReference type="GO" id="GO:0016987">
    <property type="term" value="F:sigma factor activity"/>
    <property type="evidence" value="ECO:0007669"/>
    <property type="project" value="UniProtKB-KW"/>
</dbReference>
<dbReference type="Gene3D" id="1.10.1740.10">
    <property type="match status" value="1"/>
</dbReference>
<evidence type="ECO:0000313" key="6">
    <source>
        <dbReference type="EMBL" id="QTX09332.1"/>
    </source>
</evidence>
<dbReference type="EMBL" id="CP072748">
    <property type="protein sequence ID" value="QTX09332.1"/>
    <property type="molecule type" value="Genomic_DNA"/>
</dbReference>
<gene>
    <name evidence="6" type="ORF">J1836_011840</name>
    <name evidence="5" type="ORF">J1836_16450</name>
</gene>
<keyword evidence="1" id="KW-0805">Transcription regulation</keyword>
<keyword evidence="7" id="KW-1185">Reference proteome</keyword>
<dbReference type="Proteomes" id="UP000664466">
    <property type="component" value="Unassembled WGS sequence"/>
</dbReference>
<organism evidence="6">
    <name type="scientific">Thiothrix fructosivorans</name>
    <dbReference type="NCBI Taxonomy" id="111770"/>
    <lineage>
        <taxon>Bacteria</taxon>
        <taxon>Pseudomonadati</taxon>
        <taxon>Pseudomonadota</taxon>
        <taxon>Gammaproteobacteria</taxon>
        <taxon>Thiotrichales</taxon>
        <taxon>Thiotrichaceae</taxon>
        <taxon>Thiothrix</taxon>
    </lineage>
</organism>
<reference evidence="5 7" key="1">
    <citation type="submission" date="2021-03" db="EMBL/GenBank/DDBJ databases">
        <title>Draft genome and methylome analysis of Thiotrix fructosivoruns ATCC 49748.</title>
        <authorList>
            <person name="Fomenkov A."/>
            <person name="Grabovich M.Y."/>
            <person name="Roberts R.J."/>
        </authorList>
    </citation>
    <scope>NUCLEOTIDE SEQUENCE [LARGE SCALE GENOMIC DNA]</scope>
    <source>
        <strain evidence="5 7">ATCC 49748</strain>
    </source>
</reference>
<dbReference type="SUPFAM" id="SSF88946">
    <property type="entry name" value="Sigma2 domain of RNA polymerase sigma factors"/>
    <property type="match status" value="1"/>
</dbReference>
<dbReference type="Pfam" id="PF04542">
    <property type="entry name" value="Sigma70_r2"/>
    <property type="match status" value="1"/>
</dbReference>
<protein>
    <submittedName>
        <fullName evidence="6">RNA polymerase sigma factor</fullName>
    </submittedName>
</protein>
<accession>A0A8B0SK40</accession>
<dbReference type="RefSeq" id="WP_207252221.1">
    <property type="nucleotide sequence ID" value="NZ_JAFMPM010000008.1"/>
</dbReference>
<dbReference type="PANTHER" id="PTHR43133">
    <property type="entry name" value="RNA POLYMERASE ECF-TYPE SIGMA FACTO"/>
    <property type="match status" value="1"/>
</dbReference>
<dbReference type="InterPro" id="IPR039425">
    <property type="entry name" value="RNA_pol_sigma-70-like"/>
</dbReference>
<dbReference type="InterPro" id="IPR007627">
    <property type="entry name" value="RNA_pol_sigma70_r2"/>
</dbReference>
<evidence type="ECO:0000313" key="5">
    <source>
        <dbReference type="EMBL" id="MBO0614494.1"/>
    </source>
</evidence>
<evidence type="ECO:0000313" key="7">
    <source>
        <dbReference type="Proteomes" id="UP000664466"/>
    </source>
</evidence>
<keyword evidence="2" id="KW-0731">Sigma factor</keyword>